<organism evidence="1 2">
    <name type="scientific">Lecanicillium saksenae</name>
    <dbReference type="NCBI Taxonomy" id="468837"/>
    <lineage>
        <taxon>Eukaryota</taxon>
        <taxon>Fungi</taxon>
        <taxon>Dikarya</taxon>
        <taxon>Ascomycota</taxon>
        <taxon>Pezizomycotina</taxon>
        <taxon>Sordariomycetes</taxon>
        <taxon>Hypocreomycetidae</taxon>
        <taxon>Hypocreales</taxon>
        <taxon>Cordycipitaceae</taxon>
        <taxon>Lecanicillium</taxon>
    </lineage>
</organism>
<evidence type="ECO:0000313" key="2">
    <source>
        <dbReference type="Proteomes" id="UP001148737"/>
    </source>
</evidence>
<accession>A0ACC1QNL2</accession>
<gene>
    <name evidence="1" type="ORF">NLG97_g7707</name>
</gene>
<dbReference type="Proteomes" id="UP001148737">
    <property type="component" value="Unassembled WGS sequence"/>
</dbReference>
<sequence>MSSAMKIGQNAGRAGYAAYAVPETQQKALTQATVTSLGQMDVAKAIDDLEMEYPTAYACSESGLLHYRSHGPFGVLFPSPEPGPPTAPPPALSQDISFNDTTHRPAQKVGAAALERAPELLRYFKQNAVPFSYAVRRTFTPCPWENVHLPAAERAYAQVLLHGTSTYAELSLLYSALAISCFEIVRTDKFPGHSCGSLGAQYKESARQHLERAIQAEMVPHMRNKYKSLLMALLSMTLLEIKCAQYDDAEHLLLEAEYLIRTRGLSKPQKTLKVRILHHVYTYLRIMTESTCGCPMRNIHPVRPTSISSLGTAESQQTLRSFRLAKESTESDIYMRIIKNDTVAHDDIHLEVPGQWRASLFPQLYGLPEDLLALLSQVIRLANEQELMRRDTPIDGSTVAHLARSTKTLEHRILSWQPSQQGQRDRTSSSPETGSVACVDSCLEGAFHQAIILLYYRRIQNVNAMMLQDVVRRVLAYLSKECGPHEAASLLWPAFLAACEAVDMAFQDEIRDWLRAMETQTCLPTFGAVLDTAAKVWSLREKRQDYTLSWFDATSTGRVPIVAI</sequence>
<keyword evidence="2" id="KW-1185">Reference proteome</keyword>
<dbReference type="EMBL" id="JANAKD010001221">
    <property type="protein sequence ID" value="KAJ3481891.1"/>
    <property type="molecule type" value="Genomic_DNA"/>
</dbReference>
<comment type="caution">
    <text evidence="1">The sequence shown here is derived from an EMBL/GenBank/DDBJ whole genome shotgun (WGS) entry which is preliminary data.</text>
</comment>
<name>A0ACC1QNL2_9HYPO</name>
<evidence type="ECO:0000313" key="1">
    <source>
        <dbReference type="EMBL" id="KAJ3481891.1"/>
    </source>
</evidence>
<proteinExistence type="predicted"/>
<reference evidence="1" key="1">
    <citation type="submission" date="2022-07" db="EMBL/GenBank/DDBJ databases">
        <title>Genome Sequence of Lecanicillium saksenae.</title>
        <authorList>
            <person name="Buettner E."/>
        </authorList>
    </citation>
    <scope>NUCLEOTIDE SEQUENCE</scope>
    <source>
        <strain evidence="1">VT-O1</strain>
    </source>
</reference>
<protein>
    <submittedName>
        <fullName evidence="1">Uncharacterized protein</fullName>
    </submittedName>
</protein>